<feature type="transmembrane region" description="Helical" evidence="7">
    <location>
        <begin position="50"/>
        <end position="74"/>
    </location>
</feature>
<dbReference type="CDD" id="cd03127">
    <property type="entry name" value="tetraspanin_LEL"/>
    <property type="match status" value="1"/>
</dbReference>
<dbReference type="GO" id="GO:0005886">
    <property type="term" value="C:plasma membrane"/>
    <property type="evidence" value="ECO:0007669"/>
    <property type="project" value="TreeGrafter"/>
</dbReference>
<dbReference type="InterPro" id="IPR008952">
    <property type="entry name" value="Tetraspanin_EC2_sf"/>
</dbReference>
<evidence type="ECO:0000256" key="5">
    <source>
        <dbReference type="ARBA" id="ARBA00023136"/>
    </source>
</evidence>
<evidence type="ECO:0000256" key="4">
    <source>
        <dbReference type="ARBA" id="ARBA00022989"/>
    </source>
</evidence>
<protein>
    <recommendedName>
        <fullName evidence="7">Tetraspanin</fullName>
    </recommendedName>
</protein>
<feature type="transmembrane region" description="Helical" evidence="7">
    <location>
        <begin position="262"/>
        <end position="283"/>
    </location>
</feature>
<keyword evidence="5 7" id="KW-0472">Membrane</keyword>
<dbReference type="AlphaFoldDB" id="A0A6G1SBQ3"/>
<comment type="subcellular location">
    <subcellularLocation>
        <location evidence="1 7">Membrane</location>
        <topology evidence="1 7">Multi-pass membrane protein</topology>
    </subcellularLocation>
</comment>
<dbReference type="InterPro" id="IPR000301">
    <property type="entry name" value="Tetraspanin_animals"/>
</dbReference>
<keyword evidence="4 7" id="KW-1133">Transmembrane helix</keyword>
<organism evidence="8">
    <name type="scientific">Aceria tosichella</name>
    <name type="common">wheat curl mite</name>
    <dbReference type="NCBI Taxonomy" id="561515"/>
    <lineage>
        <taxon>Eukaryota</taxon>
        <taxon>Metazoa</taxon>
        <taxon>Ecdysozoa</taxon>
        <taxon>Arthropoda</taxon>
        <taxon>Chelicerata</taxon>
        <taxon>Arachnida</taxon>
        <taxon>Acari</taxon>
        <taxon>Acariformes</taxon>
        <taxon>Trombidiformes</taxon>
        <taxon>Prostigmata</taxon>
        <taxon>Eupodina</taxon>
        <taxon>Eriophyoidea</taxon>
        <taxon>Eriophyidae</taxon>
        <taxon>Eriophyinae</taxon>
        <taxon>Aceriini</taxon>
        <taxon>Aceria</taxon>
    </lineage>
</organism>
<dbReference type="Pfam" id="PF00335">
    <property type="entry name" value="Tetraspanin"/>
    <property type="match status" value="1"/>
</dbReference>
<dbReference type="InterPro" id="IPR018499">
    <property type="entry name" value="Tetraspanin/Peripherin"/>
</dbReference>
<comment type="similarity">
    <text evidence="2 7">Belongs to the tetraspanin (TM4SF) family.</text>
</comment>
<dbReference type="SUPFAM" id="SSF48652">
    <property type="entry name" value="Tetraspanin"/>
    <property type="match status" value="1"/>
</dbReference>
<sequence>MHETKQYTVHNIETKQHQLYNFQPIPSWGSPIQQQRFDKMRRLCFSLVRSLLIVVNLLATVLAILLVYVSFTAFDQSYEIDSFGATDSQSPRLIHTYVSILFAGLGLIIALTSMLGLLGALKKSKSLLTTYATIVFLMVSVLFVMVIITFTLTAQQSPVAYREIDKGFVNSTVVVYNHVDSGDMKTKFIDYIQRSYSCCGVNSPNDWQEYSLHKIPRSCCLEPVESSLPVFKYCAESDYKIGCWRALLDHFRANPNPILTTLYVFISAGLICVVATGFVIITVKKNIDIV</sequence>
<dbReference type="EMBL" id="GGYP01002880">
    <property type="protein sequence ID" value="MDE47651.1"/>
    <property type="molecule type" value="Transcribed_RNA"/>
</dbReference>
<reference evidence="8" key="1">
    <citation type="submission" date="2018-10" db="EMBL/GenBank/DDBJ databases">
        <title>Transcriptome assembly of Aceria tosichella (Wheat curl mite) Type 2.</title>
        <authorList>
            <person name="Scully E.D."/>
            <person name="Geib S.M."/>
            <person name="Palmer N.A."/>
            <person name="Gupta A.K."/>
            <person name="Sarath G."/>
            <person name="Tatineni S."/>
        </authorList>
    </citation>
    <scope>NUCLEOTIDE SEQUENCE</scope>
    <source>
        <strain evidence="8">LincolnNE</strain>
    </source>
</reference>
<keyword evidence="6" id="KW-1015">Disulfide bond</keyword>
<gene>
    <name evidence="8" type="primary">tspan9</name>
    <name evidence="8" type="ORF">g.11127</name>
</gene>
<evidence type="ECO:0000256" key="6">
    <source>
        <dbReference type="PIRSR" id="PIRSR002419-1"/>
    </source>
</evidence>
<evidence type="ECO:0000256" key="7">
    <source>
        <dbReference type="RuleBase" id="RU361218"/>
    </source>
</evidence>
<dbReference type="PANTHER" id="PTHR19282:SF456">
    <property type="entry name" value="CD63 MOLECULE"/>
    <property type="match status" value="1"/>
</dbReference>
<evidence type="ECO:0000256" key="1">
    <source>
        <dbReference type="ARBA" id="ARBA00004141"/>
    </source>
</evidence>
<feature type="transmembrane region" description="Helical" evidence="7">
    <location>
        <begin position="94"/>
        <end position="118"/>
    </location>
</feature>
<feature type="transmembrane region" description="Helical" evidence="7">
    <location>
        <begin position="130"/>
        <end position="152"/>
    </location>
</feature>
<evidence type="ECO:0000256" key="2">
    <source>
        <dbReference type="ARBA" id="ARBA00006840"/>
    </source>
</evidence>
<dbReference type="Gene3D" id="1.10.1450.10">
    <property type="entry name" value="Tetraspanin"/>
    <property type="match status" value="1"/>
</dbReference>
<name>A0A6G1SBQ3_9ACAR</name>
<keyword evidence="3 7" id="KW-0812">Transmembrane</keyword>
<accession>A0A6G1SBQ3</accession>
<evidence type="ECO:0000313" key="8">
    <source>
        <dbReference type="EMBL" id="MDE47651.1"/>
    </source>
</evidence>
<dbReference type="PIRSF" id="PIRSF002419">
    <property type="entry name" value="Tetraspanin"/>
    <property type="match status" value="1"/>
</dbReference>
<evidence type="ECO:0000256" key="3">
    <source>
        <dbReference type="ARBA" id="ARBA00022692"/>
    </source>
</evidence>
<proteinExistence type="inferred from homology"/>
<dbReference type="PANTHER" id="PTHR19282">
    <property type="entry name" value="TETRASPANIN"/>
    <property type="match status" value="1"/>
</dbReference>
<feature type="disulfide bond" evidence="6">
    <location>
        <begin position="199"/>
        <end position="219"/>
    </location>
</feature>